<dbReference type="Proteomes" id="UP000789706">
    <property type="component" value="Unassembled WGS sequence"/>
</dbReference>
<reference evidence="5" key="1">
    <citation type="submission" date="2021-06" db="EMBL/GenBank/DDBJ databases">
        <authorList>
            <person name="Kallberg Y."/>
            <person name="Tangrot J."/>
            <person name="Rosling A."/>
        </authorList>
    </citation>
    <scope>NUCLEOTIDE SEQUENCE</scope>
    <source>
        <strain evidence="5">AZ414A</strain>
    </source>
</reference>
<gene>
    <name evidence="5" type="ORF">DEBURN_LOCUS6339</name>
</gene>
<dbReference type="Pfam" id="PF00515">
    <property type="entry name" value="TPR_1"/>
    <property type="match status" value="1"/>
</dbReference>
<accession>A0A9N9FHX1</accession>
<comment type="caution">
    <text evidence="5">The sequence shown here is derived from an EMBL/GenBank/DDBJ whole genome shotgun (WGS) entry which is preliminary data.</text>
</comment>
<dbReference type="SMART" id="SM00028">
    <property type="entry name" value="TPR"/>
    <property type="match status" value="8"/>
</dbReference>
<sequence>MTSIEQNNLLTQMENMIWHSLDNNLYRNAIFLAERLYAQDHNNENSRFLLATCLYRNGQKKAAYVLLKEAQTLKCKYLFAKCCLELNKAEEGREKLTSILPEVEELDPIDPFSSGIKKNQPDASVVLCLLGALCKQARRIEDAAQYYLRCIKKNPFMWEAFESLCQLGKSNQVDIDEIFQLTTEKSTARSPCTDLNRNSQIILPQTTLKKDKTQVPARRSTRISSIRQATVPLNSTATDNRDKKRSRIASDDKFSSGFDDEKKRSRVARDGKLTLNVENEVVNTGTESFDDKMEGVQCKNEIIDVLRQLGRGYAYLSQYECANAVQAFTELPASHKNTAWVQSHIGKAYFEMVNYPMAEKYFQKARQLEPYRLEDMELYSTTLWHLRKDPELSALAHELVEFERKSPQAWCAVGNCFSRQQEHDLALKCFQRAIQLDPSFTYAHTLSGHECMSNANYEEAQKHFRYALNTNKRHYNALYGLANYYITCGKTESAEIHYRLAMKINPNHAVLMCCLGKVLEKLGKGDEARLLYDRACQVTPQTPLAIFKKAKSLYKDHKYDAMGDRAKATQNFTLALNFDPKMMHVVKTAIERVDSDPEITMTTTSIISDAAINYGSPNDEDVRIHEQVTSSSSVRGQHNRDYGEFSAYVDEV</sequence>
<organism evidence="5 6">
    <name type="scientific">Diversispora eburnea</name>
    <dbReference type="NCBI Taxonomy" id="1213867"/>
    <lineage>
        <taxon>Eukaryota</taxon>
        <taxon>Fungi</taxon>
        <taxon>Fungi incertae sedis</taxon>
        <taxon>Mucoromycota</taxon>
        <taxon>Glomeromycotina</taxon>
        <taxon>Glomeromycetes</taxon>
        <taxon>Diversisporales</taxon>
        <taxon>Diversisporaceae</taxon>
        <taxon>Diversispora</taxon>
    </lineage>
</organism>
<dbReference type="Pfam" id="PF13181">
    <property type="entry name" value="TPR_8"/>
    <property type="match status" value="1"/>
</dbReference>
<evidence type="ECO:0000256" key="3">
    <source>
        <dbReference type="PROSITE-ProRule" id="PRU00339"/>
    </source>
</evidence>
<feature type="repeat" description="TPR" evidence="3">
    <location>
        <begin position="407"/>
        <end position="440"/>
    </location>
</feature>
<keyword evidence="6" id="KW-1185">Reference proteome</keyword>
<proteinExistence type="inferred from homology"/>
<dbReference type="GO" id="GO:0051301">
    <property type="term" value="P:cell division"/>
    <property type="evidence" value="ECO:0007669"/>
    <property type="project" value="TreeGrafter"/>
</dbReference>
<dbReference type="InterPro" id="IPR011990">
    <property type="entry name" value="TPR-like_helical_dom_sf"/>
</dbReference>
<dbReference type="AlphaFoldDB" id="A0A9N9FHX1"/>
<dbReference type="InterPro" id="IPR019734">
    <property type="entry name" value="TPR_rpt"/>
</dbReference>
<name>A0A9N9FHX1_9GLOM</name>
<dbReference type="GO" id="GO:0031145">
    <property type="term" value="P:anaphase-promoting complex-dependent catabolic process"/>
    <property type="evidence" value="ECO:0007669"/>
    <property type="project" value="TreeGrafter"/>
</dbReference>
<evidence type="ECO:0000256" key="2">
    <source>
        <dbReference type="ARBA" id="ARBA00038210"/>
    </source>
</evidence>
<dbReference type="GO" id="GO:0005737">
    <property type="term" value="C:cytoplasm"/>
    <property type="evidence" value="ECO:0007669"/>
    <property type="project" value="TreeGrafter"/>
</dbReference>
<dbReference type="GO" id="GO:0016567">
    <property type="term" value="P:protein ubiquitination"/>
    <property type="evidence" value="ECO:0007669"/>
    <property type="project" value="TreeGrafter"/>
</dbReference>
<dbReference type="Pfam" id="PF12895">
    <property type="entry name" value="ANAPC3"/>
    <property type="match status" value="1"/>
</dbReference>
<protein>
    <submittedName>
        <fullName evidence="5">1344_t:CDS:1</fullName>
    </submittedName>
</protein>
<evidence type="ECO:0000313" key="6">
    <source>
        <dbReference type="Proteomes" id="UP000789706"/>
    </source>
</evidence>
<dbReference type="EMBL" id="CAJVPK010000640">
    <property type="protein sequence ID" value="CAG8535247.1"/>
    <property type="molecule type" value="Genomic_DNA"/>
</dbReference>
<dbReference type="Gene3D" id="1.25.40.10">
    <property type="entry name" value="Tetratricopeptide repeat domain"/>
    <property type="match status" value="4"/>
</dbReference>
<evidence type="ECO:0000313" key="5">
    <source>
        <dbReference type="EMBL" id="CAG8535247.1"/>
    </source>
</evidence>
<dbReference type="SUPFAM" id="SSF48452">
    <property type="entry name" value="TPR-like"/>
    <property type="match status" value="2"/>
</dbReference>
<dbReference type="GO" id="GO:0007091">
    <property type="term" value="P:metaphase/anaphase transition of mitotic cell cycle"/>
    <property type="evidence" value="ECO:0007669"/>
    <property type="project" value="TreeGrafter"/>
</dbReference>
<dbReference type="PROSITE" id="PS50005">
    <property type="entry name" value="TPR"/>
    <property type="match status" value="3"/>
</dbReference>
<dbReference type="PANTHER" id="PTHR12558">
    <property type="entry name" value="CELL DIVISION CYCLE 16,23,27"/>
    <property type="match status" value="1"/>
</dbReference>
<keyword evidence="1 3" id="KW-0802">TPR repeat</keyword>
<feature type="compositionally biased region" description="Basic and acidic residues" evidence="4">
    <location>
        <begin position="248"/>
        <end position="261"/>
    </location>
</feature>
<dbReference type="PANTHER" id="PTHR12558:SF13">
    <property type="entry name" value="CELL DIVISION CYCLE PROTEIN 27 HOMOLOG"/>
    <property type="match status" value="1"/>
</dbReference>
<evidence type="ECO:0000256" key="4">
    <source>
        <dbReference type="SAM" id="MobiDB-lite"/>
    </source>
</evidence>
<evidence type="ECO:0000256" key="1">
    <source>
        <dbReference type="ARBA" id="ARBA00022803"/>
    </source>
</evidence>
<feature type="region of interest" description="Disordered" evidence="4">
    <location>
        <begin position="228"/>
        <end position="261"/>
    </location>
</feature>
<feature type="compositionally biased region" description="Polar residues" evidence="4">
    <location>
        <begin position="228"/>
        <end position="238"/>
    </location>
</feature>
<dbReference type="GO" id="GO:0005680">
    <property type="term" value="C:anaphase-promoting complex"/>
    <property type="evidence" value="ECO:0007669"/>
    <property type="project" value="TreeGrafter"/>
</dbReference>
<feature type="repeat" description="TPR" evidence="3">
    <location>
        <begin position="475"/>
        <end position="508"/>
    </location>
</feature>
<feature type="repeat" description="TPR" evidence="3">
    <location>
        <begin position="339"/>
        <end position="372"/>
    </location>
</feature>
<comment type="similarity">
    <text evidence="2">Belongs to the APC3/CDC27 family.</text>
</comment>
<dbReference type="OrthoDB" id="10248520at2759"/>